<evidence type="ECO:0000256" key="5">
    <source>
        <dbReference type="ARBA" id="ARBA00047899"/>
    </source>
</evidence>
<dbReference type="OrthoDB" id="1714095at2759"/>
<sequence length="1026" mass="116212">MNKQYVGEVTQDSQRWPRQPQQQQQQQQQSQLVQQQIQQQAIQQQSQQQLLQQQQQLQMLEQKENFSAQFMAYQGQQQAQFLQQSSQQQIPQQPNFSQTQQQPLSYRLNTDQSKSPRRDKVGLSRSQSGGNYQPQLDTFFLTGWGNSKCGQLSASKLTNNAIQAFGNRVISVSAGENHTMIIDHKQELYACGSNAYGQLGIEGVSYLNKPTPIPGLKDVKISMVSCGSDHTFALTTQGEVYAWGLNLKGQLGIGNFENQFSPVLVYSLLPLGQNNKRAKKKSSENENDPNSQHKRLKSANELRGQGEDQSPGLKDRSNSIENMMEQLNRIKLSEKTNKPKNNSNSGSHGSVNFAGSDISTQIQLSNDEIVSYIACGTLHTVVVTSKNRLFSCGYGETYALGHGEKSTLNEFKLISTIKSQQQQYGMNRGALDASPRLEKIEKLSCGLSHTTCVIGGRAYVWGYCGQRDSLIYQYPTEMDFQQGQTTQNVSSNIIDARAGDCFTLFLNNKGDVYALGENTEGQLCSEYNSPYEYPQRINSLPSISQVAVGKNYCLVISRDLKYIFGWGSNAFGQITGRLTSSPVLCQPVKVQTINPENKDIKLICGSYHTIMLSSKSLTGNEFILKEDEQPVYSKDLKLDSGDNVGNELEKIKKQSQIESDKYQKLIEEKQNEIEALKKCNMNLIKNQEKNARDIKDLKLREHEFQKQLKEAKQRAEQAMALVNNQTGANNISQQQTNELSKFQIKGLDKYKNLNFRMFNSNLDIDFNELTTETKISEGGYGIIYKAKWRETTVAVKKFKMVHDENTVRDFLSECHAMEALRHPNIVMFLGACTKSPNFCIILEYCQKGSLWGLLQSDVRLSWEDRRRIALDAARGVHYLHSSNPPILHRDLKSLNLLLDDNLRCKLADFGWTRVKDDNYMTAKIGTYQWMAPEVISSNIYTEKADVFSYGIILWEIASREPPYRNKSGTAVSVEVVKNNLRPTIPKNCPPQFADLMQRCWDNNQNLRPSFNEIIKELEKMNFSKTP</sequence>
<dbReference type="SUPFAM" id="SSF50985">
    <property type="entry name" value="RCC1/BLIP-II"/>
    <property type="match status" value="2"/>
</dbReference>
<dbReference type="InterPro" id="IPR009091">
    <property type="entry name" value="RCC1/BLIP-II"/>
</dbReference>
<evidence type="ECO:0000256" key="8">
    <source>
        <dbReference type="SAM" id="Coils"/>
    </source>
</evidence>
<dbReference type="InParanoid" id="I7MLK9"/>
<dbReference type="Pfam" id="PF07714">
    <property type="entry name" value="PK_Tyr_Ser-Thr"/>
    <property type="match status" value="1"/>
</dbReference>
<dbReference type="SMART" id="SM00220">
    <property type="entry name" value="S_TKc"/>
    <property type="match status" value="1"/>
</dbReference>
<dbReference type="GO" id="GO:0005524">
    <property type="term" value="F:ATP binding"/>
    <property type="evidence" value="ECO:0007669"/>
    <property type="project" value="UniProtKB-KW"/>
</dbReference>
<reference evidence="12" key="1">
    <citation type="journal article" date="2006" name="PLoS Biol.">
        <title>Macronuclear genome sequence of the ciliate Tetrahymena thermophila, a model eukaryote.</title>
        <authorList>
            <person name="Eisen J.A."/>
            <person name="Coyne R.S."/>
            <person name="Wu M."/>
            <person name="Wu D."/>
            <person name="Thiagarajan M."/>
            <person name="Wortman J.R."/>
            <person name="Badger J.H."/>
            <person name="Ren Q."/>
            <person name="Amedeo P."/>
            <person name="Jones K.M."/>
            <person name="Tallon L.J."/>
            <person name="Delcher A.L."/>
            <person name="Salzberg S.L."/>
            <person name="Silva J.C."/>
            <person name="Haas B.J."/>
            <person name="Majoros W.H."/>
            <person name="Farzad M."/>
            <person name="Carlton J.M."/>
            <person name="Smith R.K. Jr."/>
            <person name="Garg J."/>
            <person name="Pearlman R.E."/>
            <person name="Karrer K.M."/>
            <person name="Sun L."/>
            <person name="Manning G."/>
            <person name="Elde N.C."/>
            <person name="Turkewitz A.P."/>
            <person name="Asai D.J."/>
            <person name="Wilkes D.E."/>
            <person name="Wang Y."/>
            <person name="Cai H."/>
            <person name="Collins K."/>
            <person name="Stewart B.A."/>
            <person name="Lee S.R."/>
            <person name="Wilamowska K."/>
            <person name="Weinberg Z."/>
            <person name="Ruzzo W.L."/>
            <person name="Wloga D."/>
            <person name="Gaertig J."/>
            <person name="Frankel J."/>
            <person name="Tsao C.-C."/>
            <person name="Gorovsky M.A."/>
            <person name="Keeling P.J."/>
            <person name="Waller R.F."/>
            <person name="Patron N.J."/>
            <person name="Cherry J.M."/>
            <person name="Stover N.A."/>
            <person name="Krieger C.J."/>
            <person name="del Toro C."/>
            <person name="Ryder H.F."/>
            <person name="Williamson S.C."/>
            <person name="Barbeau R.A."/>
            <person name="Hamilton E.P."/>
            <person name="Orias E."/>
        </authorList>
    </citation>
    <scope>NUCLEOTIDE SEQUENCE [LARGE SCALE GENOMIC DNA]</scope>
    <source>
        <strain evidence="12">SB210</strain>
    </source>
</reference>
<keyword evidence="8" id="KW-0175">Coiled coil</keyword>
<dbReference type="Pfam" id="PF00415">
    <property type="entry name" value="RCC1"/>
    <property type="match status" value="3"/>
</dbReference>
<dbReference type="Gene3D" id="2.130.10.30">
    <property type="entry name" value="Regulator of chromosome condensation 1/beta-lactamase-inhibitor protein II"/>
    <property type="match status" value="2"/>
</dbReference>
<dbReference type="FunFam" id="3.30.200.20:FF:000034">
    <property type="entry name" value="Kinase suppressor of Ras 1"/>
    <property type="match status" value="1"/>
</dbReference>
<name>I7MLK9_TETTS</name>
<evidence type="ECO:0000256" key="2">
    <source>
        <dbReference type="ARBA" id="ARBA00022741"/>
    </source>
</evidence>
<feature type="repeat" description="RCC1" evidence="7">
    <location>
        <begin position="510"/>
        <end position="559"/>
    </location>
</feature>
<dbReference type="FunCoup" id="I7MLK9">
    <property type="interactions" value="317"/>
</dbReference>
<keyword evidence="1" id="KW-0808">Transferase</keyword>
<feature type="repeat" description="RCC1" evidence="7">
    <location>
        <begin position="238"/>
        <end position="265"/>
    </location>
</feature>
<feature type="compositionally biased region" description="Low complexity" evidence="9">
    <location>
        <begin position="84"/>
        <end position="103"/>
    </location>
</feature>
<evidence type="ECO:0000256" key="3">
    <source>
        <dbReference type="ARBA" id="ARBA00022777"/>
    </source>
</evidence>
<feature type="coiled-coil region" evidence="8">
    <location>
        <begin position="648"/>
        <end position="728"/>
    </location>
</feature>
<evidence type="ECO:0000256" key="6">
    <source>
        <dbReference type="ARBA" id="ARBA00048679"/>
    </source>
</evidence>
<comment type="catalytic activity">
    <reaction evidence="5">
        <text>L-threonyl-[protein] + ATP = O-phospho-L-threonyl-[protein] + ADP + H(+)</text>
        <dbReference type="Rhea" id="RHEA:46608"/>
        <dbReference type="Rhea" id="RHEA-COMP:11060"/>
        <dbReference type="Rhea" id="RHEA-COMP:11605"/>
        <dbReference type="ChEBI" id="CHEBI:15378"/>
        <dbReference type="ChEBI" id="CHEBI:30013"/>
        <dbReference type="ChEBI" id="CHEBI:30616"/>
        <dbReference type="ChEBI" id="CHEBI:61977"/>
        <dbReference type="ChEBI" id="CHEBI:456216"/>
        <dbReference type="EC" id="2.7.11.1"/>
    </reaction>
</comment>
<feature type="repeat" description="RCC1" evidence="7">
    <location>
        <begin position="561"/>
        <end position="615"/>
    </location>
</feature>
<gene>
    <name evidence="11" type="ORF">TTHERM_00578620</name>
</gene>
<feature type="region of interest" description="Disordered" evidence="9">
    <location>
        <begin position="276"/>
        <end position="318"/>
    </location>
</feature>
<dbReference type="PRINTS" id="PR00109">
    <property type="entry name" value="TYRKINASE"/>
</dbReference>
<organism evidence="11 12">
    <name type="scientific">Tetrahymena thermophila (strain SB210)</name>
    <dbReference type="NCBI Taxonomy" id="312017"/>
    <lineage>
        <taxon>Eukaryota</taxon>
        <taxon>Sar</taxon>
        <taxon>Alveolata</taxon>
        <taxon>Ciliophora</taxon>
        <taxon>Intramacronucleata</taxon>
        <taxon>Oligohymenophorea</taxon>
        <taxon>Hymenostomatida</taxon>
        <taxon>Tetrahymenina</taxon>
        <taxon>Tetrahymenidae</taxon>
        <taxon>Tetrahymena</taxon>
    </lineage>
</organism>
<dbReference type="PROSITE" id="PS00626">
    <property type="entry name" value="RCC1_2"/>
    <property type="match status" value="2"/>
</dbReference>
<dbReference type="GO" id="GO:0004674">
    <property type="term" value="F:protein serine/threonine kinase activity"/>
    <property type="evidence" value="ECO:0007669"/>
    <property type="project" value="UniProtKB-EC"/>
</dbReference>
<dbReference type="Gene3D" id="3.30.200.20">
    <property type="entry name" value="Phosphorylase Kinase, domain 1"/>
    <property type="match status" value="1"/>
</dbReference>
<feature type="compositionally biased region" description="Low complexity" evidence="9">
    <location>
        <begin position="339"/>
        <end position="352"/>
    </location>
</feature>
<evidence type="ECO:0000259" key="10">
    <source>
        <dbReference type="PROSITE" id="PS50011"/>
    </source>
</evidence>
<proteinExistence type="predicted"/>
<comment type="catalytic activity">
    <reaction evidence="6">
        <text>L-seryl-[protein] + ATP = O-phospho-L-seryl-[protein] + ADP + H(+)</text>
        <dbReference type="Rhea" id="RHEA:17989"/>
        <dbReference type="Rhea" id="RHEA-COMP:9863"/>
        <dbReference type="Rhea" id="RHEA-COMP:11604"/>
        <dbReference type="ChEBI" id="CHEBI:15378"/>
        <dbReference type="ChEBI" id="CHEBI:29999"/>
        <dbReference type="ChEBI" id="CHEBI:30616"/>
        <dbReference type="ChEBI" id="CHEBI:83421"/>
        <dbReference type="ChEBI" id="CHEBI:456216"/>
        <dbReference type="EC" id="2.7.11.1"/>
    </reaction>
</comment>
<evidence type="ECO:0000256" key="1">
    <source>
        <dbReference type="ARBA" id="ARBA00022679"/>
    </source>
</evidence>
<dbReference type="PANTHER" id="PTHR44329">
    <property type="entry name" value="SERINE/THREONINE-PROTEIN KINASE TNNI3K-RELATED"/>
    <property type="match status" value="1"/>
</dbReference>
<feature type="region of interest" description="Disordered" evidence="9">
    <location>
        <begin position="332"/>
        <end position="352"/>
    </location>
</feature>
<dbReference type="PROSITE" id="PS50012">
    <property type="entry name" value="RCC1_3"/>
    <property type="match status" value="4"/>
</dbReference>
<dbReference type="Proteomes" id="UP000009168">
    <property type="component" value="Unassembled WGS sequence"/>
</dbReference>
<dbReference type="STRING" id="312017.I7MLK9"/>
<dbReference type="EMBL" id="GG662527">
    <property type="protein sequence ID" value="EAS02618.2"/>
    <property type="molecule type" value="Genomic_DNA"/>
</dbReference>
<dbReference type="GeneID" id="7838925"/>
<feature type="domain" description="Protein kinase" evidence="10">
    <location>
        <begin position="769"/>
        <end position="1026"/>
    </location>
</feature>
<protein>
    <submittedName>
        <fullName evidence="11">Tyrosine kinase domain protein</fullName>
    </submittedName>
</protein>
<evidence type="ECO:0000256" key="7">
    <source>
        <dbReference type="PROSITE-ProRule" id="PRU00235"/>
    </source>
</evidence>
<dbReference type="InterPro" id="IPR008271">
    <property type="entry name" value="Ser/Thr_kinase_AS"/>
</dbReference>
<keyword evidence="2" id="KW-0547">Nucleotide-binding</keyword>
<dbReference type="KEGG" id="tet:TTHERM_00578620"/>
<evidence type="ECO:0000256" key="9">
    <source>
        <dbReference type="SAM" id="MobiDB-lite"/>
    </source>
</evidence>
<dbReference type="CDD" id="cd13999">
    <property type="entry name" value="STKc_MAP3K-like"/>
    <property type="match status" value="1"/>
</dbReference>
<dbReference type="SUPFAM" id="SSF56112">
    <property type="entry name" value="Protein kinase-like (PK-like)"/>
    <property type="match status" value="1"/>
</dbReference>
<dbReference type="PROSITE" id="PS00108">
    <property type="entry name" value="PROTEIN_KINASE_ST"/>
    <property type="match status" value="1"/>
</dbReference>
<feature type="repeat" description="RCC1" evidence="7">
    <location>
        <begin position="186"/>
        <end position="237"/>
    </location>
</feature>
<dbReference type="eggNOG" id="KOG0192">
    <property type="taxonomic scope" value="Eukaryota"/>
</dbReference>
<feature type="region of interest" description="Disordered" evidence="9">
    <location>
        <begin position="1"/>
        <end position="27"/>
    </location>
</feature>
<dbReference type="InterPro" id="IPR011009">
    <property type="entry name" value="Kinase-like_dom_sf"/>
</dbReference>
<dbReference type="InterPro" id="IPR000719">
    <property type="entry name" value="Prot_kinase_dom"/>
</dbReference>
<dbReference type="Gene3D" id="1.10.510.10">
    <property type="entry name" value="Transferase(Phosphotransferase) domain 1"/>
    <property type="match status" value="1"/>
</dbReference>
<dbReference type="InterPro" id="IPR000408">
    <property type="entry name" value="Reg_chr_condens"/>
</dbReference>
<dbReference type="InterPro" id="IPR051681">
    <property type="entry name" value="Ser/Thr_Kinases-Pseudokinases"/>
</dbReference>
<dbReference type="AlphaFoldDB" id="I7MLK9"/>
<dbReference type="RefSeq" id="XP_001022863.2">
    <property type="nucleotide sequence ID" value="XM_001022863.2"/>
</dbReference>
<dbReference type="PANTHER" id="PTHR44329:SF288">
    <property type="entry name" value="MITOGEN-ACTIVATED PROTEIN KINASE KINASE KINASE 20"/>
    <property type="match status" value="1"/>
</dbReference>
<keyword evidence="3 11" id="KW-0418">Kinase</keyword>
<evidence type="ECO:0000313" key="11">
    <source>
        <dbReference type="EMBL" id="EAS02618.2"/>
    </source>
</evidence>
<evidence type="ECO:0000256" key="4">
    <source>
        <dbReference type="ARBA" id="ARBA00022840"/>
    </source>
</evidence>
<keyword evidence="4" id="KW-0067">ATP-binding</keyword>
<keyword evidence="12" id="KW-1185">Reference proteome</keyword>
<accession>I7MLK9</accession>
<dbReference type="InterPro" id="IPR001245">
    <property type="entry name" value="Ser-Thr/Tyr_kinase_cat_dom"/>
</dbReference>
<feature type="region of interest" description="Disordered" evidence="9">
    <location>
        <begin position="84"/>
        <end position="130"/>
    </location>
</feature>
<dbReference type="PROSITE" id="PS50011">
    <property type="entry name" value="PROTEIN_KINASE_DOM"/>
    <property type="match status" value="1"/>
</dbReference>
<evidence type="ECO:0000313" key="12">
    <source>
        <dbReference type="Proteomes" id="UP000009168"/>
    </source>
</evidence>
<dbReference type="PRINTS" id="PR00633">
    <property type="entry name" value="RCCNDNSATION"/>
</dbReference>